<gene>
    <name evidence="10" type="ORF">H9928_01495</name>
</gene>
<dbReference type="GO" id="GO:0005886">
    <property type="term" value="C:plasma membrane"/>
    <property type="evidence" value="ECO:0007669"/>
    <property type="project" value="UniProtKB-SubCell"/>
</dbReference>
<keyword evidence="2 7" id="KW-0812">Transmembrane</keyword>
<dbReference type="GO" id="GO:0140359">
    <property type="term" value="F:ABC-type transporter activity"/>
    <property type="evidence" value="ECO:0007669"/>
    <property type="project" value="InterPro"/>
</dbReference>
<dbReference type="PROSITE" id="PS50893">
    <property type="entry name" value="ABC_TRANSPORTER_2"/>
    <property type="match status" value="1"/>
</dbReference>
<dbReference type="InterPro" id="IPR027417">
    <property type="entry name" value="P-loop_NTPase"/>
</dbReference>
<dbReference type="InterPro" id="IPR003593">
    <property type="entry name" value="AAA+_ATPase"/>
</dbReference>
<dbReference type="Gene3D" id="1.20.1560.10">
    <property type="entry name" value="ABC transporter type 1, transmembrane domain"/>
    <property type="match status" value="1"/>
</dbReference>
<dbReference type="InterPro" id="IPR003439">
    <property type="entry name" value="ABC_transporter-like_ATP-bd"/>
</dbReference>
<evidence type="ECO:0000256" key="4">
    <source>
        <dbReference type="ARBA" id="ARBA00022840"/>
    </source>
</evidence>
<dbReference type="SUPFAM" id="SSF90123">
    <property type="entry name" value="ABC transporter transmembrane region"/>
    <property type="match status" value="1"/>
</dbReference>
<reference evidence="10" key="1">
    <citation type="journal article" date="2021" name="PeerJ">
        <title>Extensive microbial diversity within the chicken gut microbiome revealed by metagenomics and culture.</title>
        <authorList>
            <person name="Gilroy R."/>
            <person name="Ravi A."/>
            <person name="Getino M."/>
            <person name="Pursley I."/>
            <person name="Horton D.L."/>
            <person name="Alikhan N.F."/>
            <person name="Baker D."/>
            <person name="Gharbi K."/>
            <person name="Hall N."/>
            <person name="Watson M."/>
            <person name="Adriaenssens E.M."/>
            <person name="Foster-Nyarko E."/>
            <person name="Jarju S."/>
            <person name="Secka A."/>
            <person name="Antonio M."/>
            <person name="Oren A."/>
            <person name="Chaudhuri R.R."/>
            <person name="La Ragione R."/>
            <person name="Hildebrand F."/>
            <person name="Pallen M.J."/>
        </authorList>
    </citation>
    <scope>NUCLEOTIDE SEQUENCE</scope>
    <source>
        <strain evidence="10">8470</strain>
    </source>
</reference>
<dbReference type="CDD" id="cd07346">
    <property type="entry name" value="ABC_6TM_exporters"/>
    <property type="match status" value="1"/>
</dbReference>
<evidence type="ECO:0000256" key="3">
    <source>
        <dbReference type="ARBA" id="ARBA00022741"/>
    </source>
</evidence>
<proteinExistence type="predicted"/>
<keyword evidence="5 7" id="KW-1133">Transmembrane helix</keyword>
<dbReference type="SMART" id="SM00382">
    <property type="entry name" value="AAA"/>
    <property type="match status" value="1"/>
</dbReference>
<dbReference type="PANTHER" id="PTHR24221">
    <property type="entry name" value="ATP-BINDING CASSETTE SUB-FAMILY B"/>
    <property type="match status" value="1"/>
</dbReference>
<feature type="domain" description="ABC transporter" evidence="8">
    <location>
        <begin position="323"/>
        <end position="549"/>
    </location>
</feature>
<evidence type="ECO:0000256" key="5">
    <source>
        <dbReference type="ARBA" id="ARBA00022989"/>
    </source>
</evidence>
<dbReference type="Pfam" id="PF00664">
    <property type="entry name" value="ABC_membrane"/>
    <property type="match status" value="1"/>
</dbReference>
<evidence type="ECO:0000256" key="2">
    <source>
        <dbReference type="ARBA" id="ARBA00022692"/>
    </source>
</evidence>
<evidence type="ECO:0000259" key="9">
    <source>
        <dbReference type="PROSITE" id="PS50929"/>
    </source>
</evidence>
<comment type="caution">
    <text evidence="10">The sequence shown here is derived from an EMBL/GenBank/DDBJ whole genome shotgun (WGS) entry which is preliminary data.</text>
</comment>
<dbReference type="EMBL" id="JAHLFJ010000015">
    <property type="protein sequence ID" value="MBU3855233.1"/>
    <property type="molecule type" value="Genomic_DNA"/>
</dbReference>
<evidence type="ECO:0000256" key="7">
    <source>
        <dbReference type="SAM" id="Phobius"/>
    </source>
</evidence>
<reference evidence="10" key="2">
    <citation type="submission" date="2021-04" db="EMBL/GenBank/DDBJ databases">
        <authorList>
            <person name="Gilroy R."/>
        </authorList>
    </citation>
    <scope>NUCLEOTIDE SEQUENCE</scope>
    <source>
        <strain evidence="10">8470</strain>
    </source>
</reference>
<dbReference type="InterPro" id="IPR036640">
    <property type="entry name" value="ABC1_TM_sf"/>
</dbReference>
<protein>
    <submittedName>
        <fullName evidence="10">ABC transporter ATP-binding protein/permease</fullName>
    </submittedName>
</protein>
<feature type="transmembrane region" description="Helical" evidence="7">
    <location>
        <begin position="150"/>
        <end position="168"/>
    </location>
</feature>
<dbReference type="Proteomes" id="UP000784286">
    <property type="component" value="Unassembled WGS sequence"/>
</dbReference>
<dbReference type="GO" id="GO:0016887">
    <property type="term" value="F:ATP hydrolysis activity"/>
    <property type="evidence" value="ECO:0007669"/>
    <property type="project" value="InterPro"/>
</dbReference>
<name>A0A948TKP7_9BACT</name>
<sequence>MAAAGQRSALLASMLANLAGVGASLLFVYICKTLIDIATGNSGRDLAGWSLAMVATMAAQTLFSLLRTRLAAQTDIRIKNNLRMQIFSRLICAYHGSRGERHSGDITNRLEEDVRVVSECLSNSLPALLSATVQFIAAFCFLMALNNTLAWSVVGIMPLAIILSKIFFRKLRRLTRDIRDTDSLVQSHLQENLQHATLIQTLEQEGRASSGLDRLQSGLYDSVMRRTRFTIVSRTVISLAFAAGYATAFLWGVNGLLAGAVTFGTMTAFLQLVGQIQRPVLELSSYIPSAIHAAASADRLMEIEGDESCAASEPVHLGSPAGIRMEHVSFAYPDGTRKVIDDFSHDFRPGSRTAIVGETGAGKSTLIRLILALLRPQSGSIVIYGPRSSAEASAATRCNLTYVPQGNSLLSGTVRDNLLLGDPEADEARMKEALRIAAADFVFQLPDGLDTPCSENGGGLSEGQAQRIAIARALLRRGSILLLDEFSSSLDPETEKRLMENLSSALPGRTMIFITHRRKITEYCSDIIELAPVHAGKTREAGNPQRHEP</sequence>
<dbReference type="InterPro" id="IPR039421">
    <property type="entry name" value="Type_1_exporter"/>
</dbReference>
<keyword evidence="6 7" id="KW-0472">Membrane</keyword>
<feature type="transmembrane region" description="Helical" evidence="7">
    <location>
        <begin position="47"/>
        <end position="66"/>
    </location>
</feature>
<dbReference type="InterPro" id="IPR011527">
    <property type="entry name" value="ABC1_TM_dom"/>
</dbReference>
<comment type="subcellular location">
    <subcellularLocation>
        <location evidence="1">Cell membrane</location>
        <topology evidence="1">Multi-pass membrane protein</topology>
    </subcellularLocation>
</comment>
<dbReference type="Pfam" id="PF00005">
    <property type="entry name" value="ABC_tran"/>
    <property type="match status" value="1"/>
</dbReference>
<feature type="transmembrane region" description="Helical" evidence="7">
    <location>
        <begin position="12"/>
        <end position="35"/>
    </location>
</feature>
<organism evidence="10 11">
    <name type="scientific">Candidatus Phocaeicola excrementipullorum</name>
    <dbReference type="NCBI Taxonomy" id="2838731"/>
    <lineage>
        <taxon>Bacteria</taxon>
        <taxon>Pseudomonadati</taxon>
        <taxon>Bacteroidota</taxon>
        <taxon>Bacteroidia</taxon>
        <taxon>Bacteroidales</taxon>
        <taxon>Bacteroidaceae</taxon>
        <taxon>Phocaeicola</taxon>
    </lineage>
</organism>
<accession>A0A948TKP7</accession>
<evidence type="ECO:0000259" key="8">
    <source>
        <dbReference type="PROSITE" id="PS50893"/>
    </source>
</evidence>
<dbReference type="GO" id="GO:0034040">
    <property type="term" value="F:ATPase-coupled lipid transmembrane transporter activity"/>
    <property type="evidence" value="ECO:0007669"/>
    <property type="project" value="TreeGrafter"/>
</dbReference>
<feature type="transmembrane region" description="Helical" evidence="7">
    <location>
        <begin position="125"/>
        <end position="144"/>
    </location>
</feature>
<keyword evidence="4 10" id="KW-0067">ATP-binding</keyword>
<dbReference type="Gene3D" id="3.40.50.300">
    <property type="entry name" value="P-loop containing nucleotide triphosphate hydrolases"/>
    <property type="match status" value="1"/>
</dbReference>
<evidence type="ECO:0000313" key="11">
    <source>
        <dbReference type="Proteomes" id="UP000784286"/>
    </source>
</evidence>
<feature type="domain" description="ABC transmembrane type-1" evidence="9">
    <location>
        <begin position="11"/>
        <end position="292"/>
    </location>
</feature>
<evidence type="ECO:0000256" key="6">
    <source>
        <dbReference type="ARBA" id="ARBA00023136"/>
    </source>
</evidence>
<keyword evidence="3" id="KW-0547">Nucleotide-binding</keyword>
<dbReference type="AlphaFoldDB" id="A0A948TKP7"/>
<dbReference type="PANTHER" id="PTHR24221:SF654">
    <property type="entry name" value="ATP-BINDING CASSETTE SUB-FAMILY B MEMBER 6"/>
    <property type="match status" value="1"/>
</dbReference>
<evidence type="ECO:0000313" key="10">
    <source>
        <dbReference type="EMBL" id="MBU3855233.1"/>
    </source>
</evidence>
<dbReference type="PROSITE" id="PS50929">
    <property type="entry name" value="ABC_TM1F"/>
    <property type="match status" value="1"/>
</dbReference>
<dbReference type="GO" id="GO:0005524">
    <property type="term" value="F:ATP binding"/>
    <property type="evidence" value="ECO:0007669"/>
    <property type="project" value="UniProtKB-KW"/>
</dbReference>
<dbReference type="SUPFAM" id="SSF52540">
    <property type="entry name" value="P-loop containing nucleoside triphosphate hydrolases"/>
    <property type="match status" value="1"/>
</dbReference>
<evidence type="ECO:0000256" key="1">
    <source>
        <dbReference type="ARBA" id="ARBA00004651"/>
    </source>
</evidence>
<feature type="transmembrane region" description="Helical" evidence="7">
    <location>
        <begin position="231"/>
        <end position="250"/>
    </location>
</feature>